<dbReference type="AlphaFoldDB" id="A0A427A8E7"/>
<dbReference type="GO" id="GO:0051306">
    <property type="term" value="P:mitotic sister chromatid separation"/>
    <property type="evidence" value="ECO:0007669"/>
    <property type="project" value="TreeGrafter"/>
</dbReference>
<dbReference type="PANTHER" id="PTHR14324:SF3">
    <property type="entry name" value="CONDENSIN-2 COMPLEX SUBUNIT H2"/>
    <property type="match status" value="1"/>
</dbReference>
<dbReference type="InterPro" id="IPR031739">
    <property type="entry name" value="Ncaph2"/>
</dbReference>
<comment type="caution">
    <text evidence="2">The sequence shown here is derived from an EMBL/GenBank/DDBJ whole genome shotgun (WGS) entry which is preliminary data.</text>
</comment>
<organism evidence="2 3">
    <name type="scientific">Ensete ventricosum</name>
    <name type="common">Abyssinian banana</name>
    <name type="synonym">Musa ensete</name>
    <dbReference type="NCBI Taxonomy" id="4639"/>
    <lineage>
        <taxon>Eukaryota</taxon>
        <taxon>Viridiplantae</taxon>
        <taxon>Streptophyta</taxon>
        <taxon>Embryophyta</taxon>
        <taxon>Tracheophyta</taxon>
        <taxon>Spermatophyta</taxon>
        <taxon>Magnoliopsida</taxon>
        <taxon>Liliopsida</taxon>
        <taxon>Zingiberales</taxon>
        <taxon>Musaceae</taxon>
        <taxon>Ensete</taxon>
    </lineage>
</organism>
<dbReference type="GO" id="GO:0005634">
    <property type="term" value="C:nucleus"/>
    <property type="evidence" value="ECO:0007669"/>
    <property type="project" value="TreeGrafter"/>
</dbReference>
<dbReference type="InterPro" id="IPR009378">
    <property type="entry name" value="H2_N"/>
</dbReference>
<evidence type="ECO:0000313" key="3">
    <source>
        <dbReference type="Proteomes" id="UP000287651"/>
    </source>
</evidence>
<gene>
    <name evidence="2" type="ORF">B296_00032043</name>
</gene>
<dbReference type="Pfam" id="PF06278">
    <property type="entry name" value="CNDH2_N"/>
    <property type="match status" value="1"/>
</dbReference>
<protein>
    <recommendedName>
        <fullName evidence="1">Condensin II complex subunit H2 N-terminal domain-containing protein</fullName>
    </recommendedName>
</protein>
<dbReference type="GO" id="GO:0000796">
    <property type="term" value="C:condensin complex"/>
    <property type="evidence" value="ECO:0007669"/>
    <property type="project" value="TreeGrafter"/>
</dbReference>
<dbReference type="GO" id="GO:0010032">
    <property type="term" value="P:meiotic chromosome condensation"/>
    <property type="evidence" value="ECO:0007669"/>
    <property type="project" value="TreeGrafter"/>
</dbReference>
<dbReference type="Proteomes" id="UP000287651">
    <property type="component" value="Unassembled WGS sequence"/>
</dbReference>
<feature type="non-terminal residue" evidence="2">
    <location>
        <position position="1"/>
    </location>
</feature>
<dbReference type="EMBL" id="AMZH03003381">
    <property type="protein sequence ID" value="RRT72519.1"/>
    <property type="molecule type" value="Genomic_DNA"/>
</dbReference>
<evidence type="ECO:0000313" key="2">
    <source>
        <dbReference type="EMBL" id="RRT72519.1"/>
    </source>
</evidence>
<feature type="domain" description="Condensin II complex subunit H2 N-terminal" evidence="1">
    <location>
        <begin position="29"/>
        <end position="112"/>
    </location>
</feature>
<proteinExistence type="predicted"/>
<dbReference type="PANTHER" id="PTHR14324">
    <property type="entry name" value="CONDENSIN-2 COMPLEX SUBUNIT H2"/>
    <property type="match status" value="1"/>
</dbReference>
<reference evidence="2 3" key="1">
    <citation type="journal article" date="2014" name="Agronomy (Basel)">
        <title>A Draft Genome Sequence for Ensete ventricosum, the Drought-Tolerant Tree Against Hunger.</title>
        <authorList>
            <person name="Harrison J."/>
            <person name="Moore K.A."/>
            <person name="Paszkiewicz K."/>
            <person name="Jones T."/>
            <person name="Grant M."/>
            <person name="Ambacheew D."/>
            <person name="Muzemil S."/>
            <person name="Studholme D.J."/>
        </authorList>
    </citation>
    <scope>NUCLEOTIDE SEQUENCE [LARGE SCALE GENOMIC DNA]</scope>
</reference>
<dbReference type="GO" id="GO:0003682">
    <property type="term" value="F:chromatin binding"/>
    <property type="evidence" value="ECO:0007669"/>
    <property type="project" value="TreeGrafter"/>
</dbReference>
<evidence type="ECO:0000259" key="1">
    <source>
        <dbReference type="Pfam" id="PF06278"/>
    </source>
</evidence>
<accession>A0A427A8E7</accession>
<sequence>GRRWTFRLRLSKMSGRDDLVGSDESGGSRFHFLQPNRDLQSNWEVDLAKKLEEYLLKICSGEISSDQDHEVNPVNFAEAALLLQGSIQVYSRKVEYLHSLVLHALEFLSQKRFGF</sequence>
<name>A0A427A8E7_ENSVE</name>